<reference evidence="2" key="1">
    <citation type="journal article" date="2015" name="Proc. Natl. Acad. Sci. U.S.A.">
        <title>Networks of energetic and metabolic interactions define dynamics in microbial communities.</title>
        <authorList>
            <person name="Embree M."/>
            <person name="Liu J.K."/>
            <person name="Al-Bassam M.M."/>
            <person name="Zengler K."/>
        </authorList>
    </citation>
    <scope>NUCLEOTIDE SEQUENCE</scope>
</reference>
<keyword evidence="1" id="KW-1133">Transmembrane helix</keyword>
<keyword evidence="1" id="KW-0472">Membrane</keyword>
<organism evidence="2">
    <name type="scientific">hydrocarbon metagenome</name>
    <dbReference type="NCBI Taxonomy" id="938273"/>
    <lineage>
        <taxon>unclassified sequences</taxon>
        <taxon>metagenomes</taxon>
        <taxon>ecological metagenomes</taxon>
    </lineage>
</organism>
<accession>A0A0W8FJP1</accession>
<gene>
    <name evidence="2" type="ORF">ASZ90_009195</name>
</gene>
<feature type="transmembrane region" description="Helical" evidence="1">
    <location>
        <begin position="25"/>
        <end position="45"/>
    </location>
</feature>
<proteinExistence type="predicted"/>
<dbReference type="AlphaFoldDB" id="A0A0W8FJP1"/>
<name>A0A0W8FJP1_9ZZZZ</name>
<dbReference type="EMBL" id="LNQE01001106">
    <property type="protein sequence ID" value="KUG21063.1"/>
    <property type="molecule type" value="Genomic_DNA"/>
</dbReference>
<comment type="caution">
    <text evidence="2">The sequence shown here is derived from an EMBL/GenBank/DDBJ whole genome shotgun (WGS) entry which is preliminary data.</text>
</comment>
<evidence type="ECO:0000256" key="1">
    <source>
        <dbReference type="SAM" id="Phobius"/>
    </source>
</evidence>
<protein>
    <submittedName>
        <fullName evidence="2">Uncharacterized protein</fullName>
    </submittedName>
</protein>
<sequence>MVWFGMLAVLVGKGMPLLGKHYKRVVQASGIAMALFGLAFIAALVSV</sequence>
<keyword evidence="1" id="KW-0812">Transmembrane</keyword>
<evidence type="ECO:0000313" key="2">
    <source>
        <dbReference type="EMBL" id="KUG21063.1"/>
    </source>
</evidence>